<dbReference type="PANTHER" id="PTHR24320">
    <property type="entry name" value="RETINOL DEHYDROGENASE"/>
    <property type="match status" value="1"/>
</dbReference>
<dbReference type="GO" id="GO:0016491">
    <property type="term" value="F:oxidoreductase activity"/>
    <property type="evidence" value="ECO:0007669"/>
    <property type="project" value="UniProtKB-KW"/>
</dbReference>
<keyword evidence="2" id="KW-0560">Oxidoreductase</keyword>
<proteinExistence type="inferred from homology"/>
<organism evidence="4">
    <name type="scientific">Ananas comosus var. bracteatus</name>
    <name type="common">red pineapple</name>
    <dbReference type="NCBI Taxonomy" id="296719"/>
    <lineage>
        <taxon>Eukaryota</taxon>
        <taxon>Viridiplantae</taxon>
        <taxon>Streptophyta</taxon>
        <taxon>Embryophyta</taxon>
        <taxon>Tracheophyta</taxon>
        <taxon>Spermatophyta</taxon>
        <taxon>Magnoliopsida</taxon>
        <taxon>Liliopsida</taxon>
        <taxon>Poales</taxon>
        <taxon>Bromeliaceae</taxon>
        <taxon>Bromelioideae</taxon>
        <taxon>Ananas</taxon>
    </lineage>
</organism>
<dbReference type="SUPFAM" id="SSF51735">
    <property type="entry name" value="NAD(P)-binding Rossmann-fold domains"/>
    <property type="match status" value="2"/>
</dbReference>
<name>A0A6V7PXS0_ANACO</name>
<dbReference type="Gene3D" id="3.40.50.720">
    <property type="entry name" value="NAD(P)-binding Rossmann-like Domain"/>
    <property type="match status" value="2"/>
</dbReference>
<feature type="region of interest" description="Disordered" evidence="3">
    <location>
        <begin position="66"/>
        <end position="119"/>
    </location>
</feature>
<evidence type="ECO:0000256" key="3">
    <source>
        <dbReference type="SAM" id="MobiDB-lite"/>
    </source>
</evidence>
<protein>
    <recommendedName>
        <fullName evidence="5">Short-chain dehydrogenase TIC 32, chloroplastic</fullName>
    </recommendedName>
</protein>
<dbReference type="PANTHER" id="PTHR24320:SF114">
    <property type="entry name" value="OS03G0115700 PROTEIN"/>
    <property type="match status" value="1"/>
</dbReference>
<dbReference type="PRINTS" id="PR00081">
    <property type="entry name" value="GDHRDH"/>
</dbReference>
<dbReference type="EMBL" id="LR862153">
    <property type="protein sequence ID" value="CAD1835477.1"/>
    <property type="molecule type" value="Genomic_DNA"/>
</dbReference>
<evidence type="ECO:0008006" key="5">
    <source>
        <dbReference type="Google" id="ProtNLM"/>
    </source>
</evidence>
<evidence type="ECO:0000256" key="1">
    <source>
        <dbReference type="ARBA" id="ARBA00006484"/>
    </source>
</evidence>
<feature type="compositionally biased region" description="Basic and acidic residues" evidence="3">
    <location>
        <begin position="301"/>
        <end position="316"/>
    </location>
</feature>
<dbReference type="InterPro" id="IPR002347">
    <property type="entry name" value="SDR_fam"/>
</dbReference>
<comment type="similarity">
    <text evidence="1">Belongs to the short-chain dehydrogenases/reductases (SDR) family.</text>
</comment>
<feature type="compositionally biased region" description="Pro residues" evidence="3">
    <location>
        <begin position="108"/>
        <end position="117"/>
    </location>
</feature>
<evidence type="ECO:0000256" key="2">
    <source>
        <dbReference type="ARBA" id="ARBA00023002"/>
    </source>
</evidence>
<dbReference type="InterPro" id="IPR036291">
    <property type="entry name" value="NAD(P)-bd_dom_sf"/>
</dbReference>
<gene>
    <name evidence="4" type="ORF">CB5_LOCUS18688</name>
</gene>
<feature type="compositionally biased region" description="Basic residues" evidence="3">
    <location>
        <begin position="67"/>
        <end position="78"/>
    </location>
</feature>
<accession>A0A6V7PXS0</accession>
<evidence type="ECO:0000313" key="4">
    <source>
        <dbReference type="EMBL" id="CAD1835477.1"/>
    </source>
</evidence>
<sequence length="326" mass="35718">MLETVKYLIGYPGSSGFGSKSTAEEVTAASPDLRSITAIITGATSGIGAETARVLARRGRGWCCRRGASRRRRRRGRGSARSSPARRSSCSPRPQLPLLRPILRRPLPRPPSPPQPPHLLMEKMKETAKTTGIQGRVVNVSSSIHGWFSGDGIRYLDLITRMKIPYDPTQAYAFSKLANVLHTKELAERLKEMDANVTANCVHPGIVRTRLTRDREGFVTDLVFFLASKLLKTIPQAAATTCYAATHPRVAGVSGKYFADCNEASPSSLATGRREAARLWRVSESIVAGRPLLCRTGFKHKPESESESKHLVHPKPDPASWDEVGV</sequence>
<dbReference type="AlphaFoldDB" id="A0A6V7PXS0"/>
<feature type="compositionally biased region" description="Low complexity" evidence="3">
    <location>
        <begin position="79"/>
        <end position="101"/>
    </location>
</feature>
<feature type="region of interest" description="Disordered" evidence="3">
    <location>
        <begin position="301"/>
        <end position="326"/>
    </location>
</feature>
<reference evidence="4" key="1">
    <citation type="submission" date="2020-07" db="EMBL/GenBank/DDBJ databases">
        <authorList>
            <person name="Lin J."/>
        </authorList>
    </citation>
    <scope>NUCLEOTIDE SEQUENCE</scope>
</reference>